<organism evidence="1 2">
    <name type="scientific">Acetivibrio mesophilus</name>
    <dbReference type="NCBI Taxonomy" id="2487273"/>
    <lineage>
        <taxon>Bacteria</taxon>
        <taxon>Bacillati</taxon>
        <taxon>Bacillota</taxon>
        <taxon>Clostridia</taxon>
        <taxon>Eubacteriales</taxon>
        <taxon>Oscillospiraceae</taxon>
        <taxon>Acetivibrio</taxon>
    </lineage>
</organism>
<protein>
    <submittedName>
        <fullName evidence="1">Uncharacterized protein</fullName>
    </submittedName>
</protein>
<dbReference type="Proteomes" id="UP000289166">
    <property type="component" value="Unassembled WGS sequence"/>
</dbReference>
<comment type="caution">
    <text evidence="1">The sequence shown here is derived from an EMBL/GenBank/DDBJ whole genome shotgun (WGS) entry which is preliminary data.</text>
</comment>
<dbReference type="EMBL" id="RLII01000025">
    <property type="protein sequence ID" value="RXE58070.1"/>
    <property type="molecule type" value="Genomic_DNA"/>
</dbReference>
<keyword evidence="2" id="KW-1185">Reference proteome</keyword>
<dbReference type="OrthoDB" id="1956411at2"/>
<accession>A0A4Q0I1F0</accession>
<dbReference type="AlphaFoldDB" id="A0A4Q0I1F0"/>
<evidence type="ECO:0000313" key="1">
    <source>
        <dbReference type="EMBL" id="RXE58070.1"/>
    </source>
</evidence>
<gene>
    <name evidence="1" type="ORF">EFD62_14090</name>
</gene>
<proteinExistence type="predicted"/>
<evidence type="ECO:0000313" key="2">
    <source>
        <dbReference type="Proteomes" id="UP000289166"/>
    </source>
</evidence>
<dbReference type="RefSeq" id="WP_069193118.1">
    <property type="nucleotide sequence ID" value="NZ_RLII01000025.1"/>
</dbReference>
<sequence>MYGNECMYHMQHMPNMMNAMAYPQQYCPMAAMPEQQLEDMYPRTYYIVYPRVQHYCDMMDMNYGCSYCPTKEQLDKMCDKICDEVESDVEAALCEEMKEEADRQLGFGGRRLLRALVGTLLIRELLNRRRPFGFPGFYGGYPGYNYGYYGY</sequence>
<reference evidence="2" key="1">
    <citation type="submission" date="2018-11" db="EMBL/GenBank/DDBJ databases">
        <title>Genome sequencing of a novel mesophilic and cellulolytic organism within the genus Hungateiclostridium.</title>
        <authorList>
            <person name="Rettenmaier R."/>
            <person name="Liebl W."/>
            <person name="Zverlov V."/>
        </authorList>
    </citation>
    <scope>NUCLEOTIDE SEQUENCE [LARGE SCALE GENOMIC DNA]</scope>
    <source>
        <strain evidence="2">N2K1</strain>
    </source>
</reference>
<name>A0A4Q0I1F0_9FIRM</name>